<evidence type="ECO:0008006" key="4">
    <source>
        <dbReference type="Google" id="ProtNLM"/>
    </source>
</evidence>
<dbReference type="EMBL" id="KZ678156">
    <property type="protein sequence ID" value="PSN59466.1"/>
    <property type="molecule type" value="Genomic_DNA"/>
</dbReference>
<protein>
    <recommendedName>
        <fullName evidence="4">MARVEL domain-containing protein</fullName>
    </recommendedName>
</protein>
<feature type="transmembrane region" description="Helical" evidence="1">
    <location>
        <begin position="137"/>
        <end position="155"/>
    </location>
</feature>
<name>A0A2T2N2J3_CORCC</name>
<reference evidence="2 3" key="1">
    <citation type="journal article" date="2018" name="Front. Microbiol.">
        <title>Genome-Wide Analysis of Corynespora cassiicola Leaf Fall Disease Putative Effectors.</title>
        <authorList>
            <person name="Lopez D."/>
            <person name="Ribeiro S."/>
            <person name="Label P."/>
            <person name="Fumanal B."/>
            <person name="Venisse J.S."/>
            <person name="Kohler A."/>
            <person name="de Oliveira R.R."/>
            <person name="Labutti K."/>
            <person name="Lipzen A."/>
            <person name="Lail K."/>
            <person name="Bauer D."/>
            <person name="Ohm R.A."/>
            <person name="Barry K.W."/>
            <person name="Spatafora J."/>
            <person name="Grigoriev I.V."/>
            <person name="Martin F.M."/>
            <person name="Pujade-Renaud V."/>
        </authorList>
    </citation>
    <scope>NUCLEOTIDE SEQUENCE [LARGE SCALE GENOMIC DNA]</scope>
    <source>
        <strain evidence="2 3">Philippines</strain>
    </source>
</reference>
<evidence type="ECO:0000313" key="2">
    <source>
        <dbReference type="EMBL" id="PSN59466.1"/>
    </source>
</evidence>
<keyword evidence="1" id="KW-0812">Transmembrane</keyword>
<evidence type="ECO:0000256" key="1">
    <source>
        <dbReference type="SAM" id="Phobius"/>
    </source>
</evidence>
<dbReference type="PANTHER" id="PTHR42083:SF1">
    <property type="entry name" value="MARVEL DOMAIN-CONTAINING PROTEIN"/>
    <property type="match status" value="1"/>
</dbReference>
<keyword evidence="3" id="KW-1185">Reference proteome</keyword>
<dbReference type="AlphaFoldDB" id="A0A2T2N2J3"/>
<proteinExistence type="predicted"/>
<evidence type="ECO:0000313" key="3">
    <source>
        <dbReference type="Proteomes" id="UP000240883"/>
    </source>
</evidence>
<feature type="transmembrane region" description="Helical" evidence="1">
    <location>
        <begin position="105"/>
        <end position="125"/>
    </location>
</feature>
<feature type="transmembrane region" description="Helical" evidence="1">
    <location>
        <begin position="182"/>
        <end position="204"/>
    </location>
</feature>
<organism evidence="2 3">
    <name type="scientific">Corynespora cassiicola Philippines</name>
    <dbReference type="NCBI Taxonomy" id="1448308"/>
    <lineage>
        <taxon>Eukaryota</taxon>
        <taxon>Fungi</taxon>
        <taxon>Dikarya</taxon>
        <taxon>Ascomycota</taxon>
        <taxon>Pezizomycotina</taxon>
        <taxon>Dothideomycetes</taxon>
        <taxon>Pleosporomycetidae</taxon>
        <taxon>Pleosporales</taxon>
        <taxon>Corynesporascaceae</taxon>
        <taxon>Corynespora</taxon>
    </lineage>
</organism>
<sequence length="253" mass="28385">MGKPIPLDVEANHEPAASSSSAAPTTIQQPIPSHAQIAQSVHASSQRHIITPKTFRASINSKLDNPHVSLFRLSIRVLQFVFALTSGICYAAELSSSRIERKTNFIYAQVTMGLTLIVLIADSLTIRSYQFTWMLEWLLAVLWFALFGVFYSTYYGKSIEAQYVGADVGRMKGAVWVDLVNALLWSGSAVFSSFMCCTGMRAAIRGKLERRRQRKGKAKMMEHVNEMEMGTVRISPEREETLPGYEEVETRRL</sequence>
<dbReference type="OrthoDB" id="5363290at2759"/>
<keyword evidence="1" id="KW-1133">Transmembrane helix</keyword>
<dbReference type="PANTHER" id="PTHR42083">
    <property type="entry name" value="MARVEL DOMAIN-CONTAINING PROTEIN"/>
    <property type="match status" value="1"/>
</dbReference>
<gene>
    <name evidence="2" type="ORF">BS50DRAFT_580034</name>
</gene>
<dbReference type="Proteomes" id="UP000240883">
    <property type="component" value="Unassembled WGS sequence"/>
</dbReference>
<keyword evidence="1" id="KW-0472">Membrane</keyword>
<accession>A0A2T2N2J3</accession>